<dbReference type="Pfam" id="PF00692">
    <property type="entry name" value="dUTPase"/>
    <property type="match status" value="1"/>
</dbReference>
<gene>
    <name evidence="8" type="ORF">TUBRATIS_14580</name>
</gene>
<dbReference type="GO" id="GO:0004170">
    <property type="term" value="F:dUTP diphosphatase activity"/>
    <property type="evidence" value="ECO:0007669"/>
    <property type="project" value="UniProtKB-UniRule"/>
</dbReference>
<dbReference type="NCBIfam" id="TIGR00576">
    <property type="entry name" value="dut"/>
    <property type="match status" value="1"/>
</dbReference>
<comment type="caution">
    <text evidence="8">The sequence shown here is derived from an EMBL/GenBank/DDBJ whole genome shotgun (WGS) entry which is preliminary data.</text>
</comment>
<organism evidence="8 9">
    <name type="scientific">Tubulinosema ratisbonensis</name>
    <dbReference type="NCBI Taxonomy" id="291195"/>
    <lineage>
        <taxon>Eukaryota</taxon>
        <taxon>Fungi</taxon>
        <taxon>Fungi incertae sedis</taxon>
        <taxon>Microsporidia</taxon>
        <taxon>Tubulinosematoidea</taxon>
        <taxon>Tubulinosematidae</taxon>
        <taxon>Tubulinosema</taxon>
    </lineage>
</organism>
<dbReference type="InterPro" id="IPR036157">
    <property type="entry name" value="dUTPase-like_sf"/>
</dbReference>
<keyword evidence="9" id="KW-1185">Reference proteome</keyword>
<keyword evidence="6" id="KW-0479">Metal-binding</keyword>
<evidence type="ECO:0000256" key="5">
    <source>
        <dbReference type="ARBA" id="ARBA00023080"/>
    </source>
</evidence>
<name>A0A437ALN9_9MICR</name>
<dbReference type="InterPro" id="IPR033704">
    <property type="entry name" value="dUTPase_trimeric"/>
</dbReference>
<comment type="subunit">
    <text evidence="3 6">Homotrimer.</text>
</comment>
<dbReference type="Proteomes" id="UP000282876">
    <property type="component" value="Unassembled WGS sequence"/>
</dbReference>
<dbReference type="SUPFAM" id="SSF51283">
    <property type="entry name" value="dUTPase-like"/>
    <property type="match status" value="1"/>
</dbReference>
<dbReference type="EMBL" id="RCSS01000327">
    <property type="protein sequence ID" value="RVD92052.1"/>
    <property type="molecule type" value="Genomic_DNA"/>
</dbReference>
<dbReference type="PANTHER" id="PTHR11241">
    <property type="entry name" value="DEOXYURIDINE 5'-TRIPHOSPHATE NUCLEOTIDOHYDROLASE"/>
    <property type="match status" value="1"/>
</dbReference>
<comment type="function">
    <text evidence="6">Involved in nucleotide metabolism via production of dUMP, the immediate precursor of thymidine nucleotides, and decreases the intracellular concentration of dUTP so that uracil cannot be incorporated into DNA.</text>
</comment>
<dbReference type="OrthoDB" id="10261072at2759"/>
<dbReference type="EC" id="3.6.1.23" evidence="6"/>
<keyword evidence="4 6" id="KW-0378">Hydrolase</keyword>
<evidence type="ECO:0000313" key="8">
    <source>
        <dbReference type="EMBL" id="RVD92052.1"/>
    </source>
</evidence>
<dbReference type="UniPathway" id="UPA00610">
    <property type="reaction ID" value="UER00666"/>
</dbReference>
<evidence type="ECO:0000259" key="7">
    <source>
        <dbReference type="Pfam" id="PF00692"/>
    </source>
</evidence>
<evidence type="ECO:0000256" key="6">
    <source>
        <dbReference type="RuleBase" id="RU367024"/>
    </source>
</evidence>
<comment type="catalytic activity">
    <reaction evidence="6">
        <text>dUTP + H2O = dUMP + diphosphate + H(+)</text>
        <dbReference type="Rhea" id="RHEA:10248"/>
        <dbReference type="ChEBI" id="CHEBI:15377"/>
        <dbReference type="ChEBI" id="CHEBI:15378"/>
        <dbReference type="ChEBI" id="CHEBI:33019"/>
        <dbReference type="ChEBI" id="CHEBI:61555"/>
        <dbReference type="ChEBI" id="CHEBI:246422"/>
        <dbReference type="EC" id="3.6.1.23"/>
    </reaction>
</comment>
<evidence type="ECO:0000256" key="2">
    <source>
        <dbReference type="ARBA" id="ARBA00006581"/>
    </source>
</evidence>
<evidence type="ECO:0000313" key="9">
    <source>
        <dbReference type="Proteomes" id="UP000282876"/>
    </source>
</evidence>
<reference evidence="8 9" key="1">
    <citation type="submission" date="2018-10" db="EMBL/GenBank/DDBJ databases">
        <title>Draft genome sequence of the microsporidian Tubulinosema ratisbonensis.</title>
        <authorList>
            <person name="Polonais V."/>
            <person name="Peyretaillade E."/>
            <person name="Niehus S."/>
            <person name="Wawrzyniak I."/>
            <person name="Franchet A."/>
            <person name="Gaspin C."/>
            <person name="Reichstadt M."/>
            <person name="Belser C."/>
            <person name="Labadie K."/>
            <person name="Delbac F."/>
            <person name="Ferrandon D."/>
        </authorList>
    </citation>
    <scope>NUCLEOTIDE SEQUENCE [LARGE SCALE GENOMIC DNA]</scope>
    <source>
        <strain evidence="8 9">Franzen</strain>
    </source>
</reference>
<comment type="pathway">
    <text evidence="1 6">Pyrimidine metabolism; dUMP biosynthesis; dUMP from dCTP (dUTP route): step 2/2.</text>
</comment>
<dbReference type="GO" id="GO:0046081">
    <property type="term" value="P:dUTP catabolic process"/>
    <property type="evidence" value="ECO:0007669"/>
    <property type="project" value="UniProtKB-UniRule"/>
</dbReference>
<protein>
    <recommendedName>
        <fullName evidence="6">Deoxyuridine 5'-triphosphate nucleotidohydrolase</fullName>
        <shortName evidence="6">dUTPase</shortName>
        <ecNumber evidence="6">3.6.1.23</ecNumber>
    </recommendedName>
    <alternativeName>
        <fullName evidence="6">dUTP pyrophosphatase</fullName>
    </alternativeName>
</protein>
<dbReference type="Gene3D" id="2.70.40.10">
    <property type="match status" value="1"/>
</dbReference>
<evidence type="ECO:0000256" key="4">
    <source>
        <dbReference type="ARBA" id="ARBA00022801"/>
    </source>
</evidence>
<feature type="domain" description="dUTPase-like" evidence="7">
    <location>
        <begin position="16"/>
        <end position="144"/>
    </location>
</feature>
<dbReference type="VEuPathDB" id="MicrosporidiaDB:TUBRATIS_14580"/>
<evidence type="ECO:0000256" key="3">
    <source>
        <dbReference type="ARBA" id="ARBA00011233"/>
    </source>
</evidence>
<dbReference type="GO" id="GO:0000287">
    <property type="term" value="F:magnesium ion binding"/>
    <property type="evidence" value="ECO:0007669"/>
    <property type="project" value="UniProtKB-UniRule"/>
</dbReference>
<dbReference type="PANTHER" id="PTHR11241:SF0">
    <property type="entry name" value="DEOXYURIDINE 5'-TRIPHOSPHATE NUCLEOTIDOHYDROLASE"/>
    <property type="match status" value="1"/>
</dbReference>
<comment type="cofactor">
    <cofactor evidence="6">
        <name>Mg(2+)</name>
        <dbReference type="ChEBI" id="CHEBI:18420"/>
    </cofactor>
</comment>
<accession>A0A437ALN9</accession>
<keyword evidence="6" id="KW-0460">Magnesium</keyword>
<evidence type="ECO:0000256" key="1">
    <source>
        <dbReference type="ARBA" id="ARBA00005142"/>
    </source>
</evidence>
<dbReference type="InterPro" id="IPR029054">
    <property type="entry name" value="dUTPase-like"/>
</dbReference>
<dbReference type="AlphaFoldDB" id="A0A437ALN9"/>
<dbReference type="STRING" id="291195.A0A437ALN9"/>
<keyword evidence="5 6" id="KW-0546">Nucleotide metabolism</keyword>
<dbReference type="GO" id="GO:0006226">
    <property type="term" value="P:dUMP biosynthetic process"/>
    <property type="evidence" value="ECO:0007669"/>
    <property type="project" value="UniProtKB-UniRule"/>
</dbReference>
<proteinExistence type="inferred from homology"/>
<dbReference type="CDD" id="cd07557">
    <property type="entry name" value="trimeric_dUTPase"/>
    <property type="match status" value="1"/>
</dbReference>
<comment type="similarity">
    <text evidence="2 6">Belongs to the dUTPase family.</text>
</comment>
<dbReference type="InterPro" id="IPR008181">
    <property type="entry name" value="dUTPase"/>
</dbReference>
<sequence>MTSSDTPVYFKRLNQEVIIPEKHSKGAAAYDIHSFEDKVIQPKTIEVIKTGLELTIPKDCKAQLYSRSGLASKFTLFIRGEHISPGCTQELKIVIENKGNLPFEVKKNERIAQLVLLSVYTGELVETENLSQTERGEKGWGSTGVL</sequence>